<evidence type="ECO:0000313" key="1">
    <source>
        <dbReference type="EMBL" id="QUX26465.1"/>
    </source>
</evidence>
<reference evidence="2" key="1">
    <citation type="submission" date="2021-05" db="EMBL/GenBank/DDBJ databases">
        <title>Direct Submission.</title>
        <authorList>
            <person name="Li K."/>
            <person name="Gao J."/>
        </authorList>
    </citation>
    <scope>NUCLEOTIDE SEQUENCE [LARGE SCALE GENOMIC DNA]</scope>
    <source>
        <strain evidence="2">Mg02</strain>
        <plasmid evidence="2">unnamed4</plasmid>
    </source>
</reference>
<keyword evidence="2" id="KW-1185">Reference proteome</keyword>
<sequence>MTTTTEITTAALLAAAARGGLPAIAALAGVRVARSEATTTAQHVWGEPVADWTEAAQLAARVGDLAHRAGYQVTDEWPKPGVIGYQGRPHAEVSVIDRFAHREEDGSLYRWECVTPWEVRTGDILRTRSGPVVVRAGVPEEAVSAFPVGRTGGWEEVVYRRVSATLEG</sequence>
<proteinExistence type="predicted"/>
<geneLocation type="plasmid" evidence="1 2">
    <name>unnamed4</name>
</geneLocation>
<name>A0A975KT20_9ACTN</name>
<dbReference type="EMBL" id="CP074136">
    <property type="protein sequence ID" value="QUX26465.1"/>
    <property type="molecule type" value="Genomic_DNA"/>
</dbReference>
<organism evidence="1 2">
    <name type="scientific">Nocardiopsis changdeensis</name>
    <dbReference type="NCBI Taxonomy" id="2831969"/>
    <lineage>
        <taxon>Bacteria</taxon>
        <taxon>Bacillati</taxon>
        <taxon>Actinomycetota</taxon>
        <taxon>Actinomycetes</taxon>
        <taxon>Streptosporangiales</taxon>
        <taxon>Nocardiopsidaceae</taxon>
        <taxon>Nocardiopsis</taxon>
    </lineage>
</organism>
<protein>
    <submittedName>
        <fullName evidence="1">Uncharacterized protein</fullName>
    </submittedName>
</protein>
<gene>
    <name evidence="1" type="ORF">KGD84_32725</name>
</gene>
<keyword evidence="1" id="KW-0614">Plasmid</keyword>
<accession>A0A975KT20</accession>
<dbReference type="RefSeq" id="WP_220566044.1">
    <property type="nucleotide sequence ID" value="NZ_CP074136.1"/>
</dbReference>
<dbReference type="Proteomes" id="UP000676079">
    <property type="component" value="Plasmid unnamed4"/>
</dbReference>
<evidence type="ECO:0000313" key="2">
    <source>
        <dbReference type="Proteomes" id="UP000676079"/>
    </source>
</evidence>